<dbReference type="AlphaFoldDB" id="A0A0E9UJT7"/>
<evidence type="ECO:0000313" key="1">
    <source>
        <dbReference type="EMBL" id="JAH65535.1"/>
    </source>
</evidence>
<protein>
    <submittedName>
        <fullName evidence="1">Uncharacterized protein</fullName>
    </submittedName>
</protein>
<organism evidence="1">
    <name type="scientific">Anguilla anguilla</name>
    <name type="common">European freshwater eel</name>
    <name type="synonym">Muraena anguilla</name>
    <dbReference type="NCBI Taxonomy" id="7936"/>
    <lineage>
        <taxon>Eukaryota</taxon>
        <taxon>Metazoa</taxon>
        <taxon>Chordata</taxon>
        <taxon>Craniata</taxon>
        <taxon>Vertebrata</taxon>
        <taxon>Euteleostomi</taxon>
        <taxon>Actinopterygii</taxon>
        <taxon>Neopterygii</taxon>
        <taxon>Teleostei</taxon>
        <taxon>Anguilliformes</taxon>
        <taxon>Anguillidae</taxon>
        <taxon>Anguilla</taxon>
    </lineage>
</organism>
<reference evidence="1" key="2">
    <citation type="journal article" date="2015" name="Fish Shellfish Immunol.">
        <title>Early steps in the European eel (Anguilla anguilla)-Vibrio vulnificus interaction in the gills: Role of the RtxA13 toxin.</title>
        <authorList>
            <person name="Callol A."/>
            <person name="Pajuelo D."/>
            <person name="Ebbesson L."/>
            <person name="Teles M."/>
            <person name="MacKenzie S."/>
            <person name="Amaro C."/>
        </authorList>
    </citation>
    <scope>NUCLEOTIDE SEQUENCE</scope>
</reference>
<sequence>MAERERNNSTPNILLGHCGYIFLAHFVVPRGVACIGRLFDCCPSVGPCEVFKQLYEMAFCYIQPVAMRKLERKRKKVRRLYCSKMRILRCGQLQSHRC</sequence>
<name>A0A0E9UJT7_ANGAN</name>
<accession>A0A0E9UJT7</accession>
<dbReference type="EMBL" id="GBXM01043042">
    <property type="protein sequence ID" value="JAH65535.1"/>
    <property type="molecule type" value="Transcribed_RNA"/>
</dbReference>
<reference evidence="1" key="1">
    <citation type="submission" date="2014-11" db="EMBL/GenBank/DDBJ databases">
        <authorList>
            <person name="Amaro Gonzalez C."/>
        </authorList>
    </citation>
    <scope>NUCLEOTIDE SEQUENCE</scope>
</reference>
<proteinExistence type="predicted"/>